<dbReference type="Proteomes" id="UP000244336">
    <property type="component" value="Chromosome 2"/>
</dbReference>
<feature type="domain" description="Reverse transcriptase zinc-binding" evidence="1">
    <location>
        <begin position="175"/>
        <end position="259"/>
    </location>
</feature>
<evidence type="ECO:0000313" key="3">
    <source>
        <dbReference type="Proteomes" id="UP000244336"/>
    </source>
</evidence>
<dbReference type="Pfam" id="PF13966">
    <property type="entry name" value="zf-RVT"/>
    <property type="match status" value="1"/>
</dbReference>
<dbReference type="EMBL" id="CM009750">
    <property type="protein sequence ID" value="PUZ68999.1"/>
    <property type="molecule type" value="Genomic_DNA"/>
</dbReference>
<dbReference type="PANTHER" id="PTHR36617:SF17">
    <property type="entry name" value="OS01G0114800 PROTEIN"/>
    <property type="match status" value="1"/>
</dbReference>
<dbReference type="STRING" id="1504633.A0A2T7EME3"/>
<dbReference type="AlphaFoldDB" id="A0A2T7EME3"/>
<proteinExistence type="predicted"/>
<dbReference type="PANTHER" id="PTHR36617">
    <property type="entry name" value="PROTEIN, PUTATIVE-RELATED"/>
    <property type="match status" value="1"/>
</dbReference>
<organism evidence="2 3">
    <name type="scientific">Panicum hallii var. hallii</name>
    <dbReference type="NCBI Taxonomy" id="1504633"/>
    <lineage>
        <taxon>Eukaryota</taxon>
        <taxon>Viridiplantae</taxon>
        <taxon>Streptophyta</taxon>
        <taxon>Embryophyta</taxon>
        <taxon>Tracheophyta</taxon>
        <taxon>Spermatophyta</taxon>
        <taxon>Magnoliopsida</taxon>
        <taxon>Liliopsida</taxon>
        <taxon>Poales</taxon>
        <taxon>Poaceae</taxon>
        <taxon>PACMAD clade</taxon>
        <taxon>Panicoideae</taxon>
        <taxon>Panicodae</taxon>
        <taxon>Paniceae</taxon>
        <taxon>Panicinae</taxon>
        <taxon>Panicum</taxon>
        <taxon>Panicum sect. Panicum</taxon>
    </lineage>
</organism>
<dbReference type="Gramene" id="PUZ68999">
    <property type="protein sequence ID" value="PUZ68999"/>
    <property type="gene ID" value="GQ55_2G073400"/>
</dbReference>
<name>A0A2T7EME3_9POAL</name>
<evidence type="ECO:0000313" key="2">
    <source>
        <dbReference type="EMBL" id="PUZ68999.1"/>
    </source>
</evidence>
<keyword evidence="3" id="KW-1185">Reference proteome</keyword>
<dbReference type="InterPro" id="IPR026960">
    <property type="entry name" value="RVT-Znf"/>
</dbReference>
<reference evidence="2 3" key="1">
    <citation type="submission" date="2018-04" db="EMBL/GenBank/DDBJ databases">
        <title>WGS assembly of Panicum hallii var. hallii HAL2.</title>
        <authorList>
            <person name="Lovell J."/>
            <person name="Jenkins J."/>
            <person name="Lowry D."/>
            <person name="Mamidi S."/>
            <person name="Sreedasyam A."/>
            <person name="Weng X."/>
            <person name="Barry K."/>
            <person name="Bonette J."/>
            <person name="Campitelli B."/>
            <person name="Daum C."/>
            <person name="Gordon S."/>
            <person name="Gould B."/>
            <person name="Lipzen A."/>
            <person name="MacQueen A."/>
            <person name="Palacio-Mejia J."/>
            <person name="Plott C."/>
            <person name="Shakirov E."/>
            <person name="Shu S."/>
            <person name="Yoshinaga Y."/>
            <person name="Zane M."/>
            <person name="Rokhsar D."/>
            <person name="Grimwood J."/>
            <person name="Schmutz J."/>
            <person name="Juenger T."/>
        </authorList>
    </citation>
    <scope>NUCLEOTIDE SEQUENCE [LARGE SCALE GENOMIC DNA]</scope>
    <source>
        <strain evidence="3">cv. HAL2</strain>
    </source>
</reference>
<dbReference type="OrthoDB" id="685750at2759"/>
<protein>
    <recommendedName>
        <fullName evidence="1">Reverse transcriptase zinc-binding domain-containing protein</fullName>
    </recommendedName>
</protein>
<evidence type="ECO:0000259" key="1">
    <source>
        <dbReference type="Pfam" id="PF13966"/>
    </source>
</evidence>
<gene>
    <name evidence="2" type="ORF">GQ55_2G073400</name>
</gene>
<accession>A0A2T7EME3</accession>
<sequence length="353" mass="40519">MPTYLIMADQLPAWAIEEIDSIRKKEVPLGRQRPIGSRQMLSSVDYCLPPDTAGWIRHPGPQAIWNGPSRARSALQIKVEPEVQALFDAPSTVHVGNGEKTMFWMDKWLDGQSIADLAPSLVPLVAKRIMRSRAVCQALTARLWVRDISGALSGIQLQPDLEDTVRWKWTGDGCYSAKSAYQVLQLGRTTFQGADRIWKSWAPLRVKLFFWLACRRRIWTADRRHRRGLEAPEACLLCDQVEETADHLMVHCPFSKEIWWRTTSWAHCGCQFNVDVDSIQEWWEEQQKLQPGPKRKGFNTLFMLTGWHIWKERNVRLFNRQAAGASEIVQRIKDEVDLWIAAGARKLGCLFGK</sequence>